<name>A0AAP3F7E6_9BACT</name>
<comment type="caution">
    <text evidence="1">The sequence shown here is derived from an EMBL/GenBank/DDBJ whole genome shotgun (WGS) entry which is preliminary data.</text>
</comment>
<accession>A0AAP3F7E6</accession>
<dbReference type="AlphaFoldDB" id="A0AAP3F7E6"/>
<dbReference type="EMBL" id="JAPDVK010000002">
    <property type="protein sequence ID" value="MCW4127823.1"/>
    <property type="molecule type" value="Genomic_DNA"/>
</dbReference>
<sequence length="202" mass="22383">MIDNYNPDIFEHLKQEVETLVGRPIKTPKDFEFLSCQIEGYTRETISVSTLKRMWGYVASPCNPSKYNLNLLSRMVGYPDWASFVGGQEGLSSSRFFVKSKLIADALQKGELVRLTWCPGRVLTIMYRGNDSFEVIESISSKLAKGDTFTCPQFVEDQPLYLSNLSHPGIPLCNYVAGQNGGIKWNLGEAVLGRAGGDSGPS</sequence>
<organism evidence="1 2">
    <name type="scientific">Segatella copri</name>
    <dbReference type="NCBI Taxonomy" id="165179"/>
    <lineage>
        <taxon>Bacteria</taxon>
        <taxon>Pseudomonadati</taxon>
        <taxon>Bacteroidota</taxon>
        <taxon>Bacteroidia</taxon>
        <taxon>Bacteroidales</taxon>
        <taxon>Prevotellaceae</taxon>
        <taxon>Segatella</taxon>
    </lineage>
</organism>
<dbReference type="RefSeq" id="WP_119248476.1">
    <property type="nucleotide sequence ID" value="NZ_JAPDVK010000002.1"/>
</dbReference>
<protein>
    <submittedName>
        <fullName evidence="1">Uncharacterized protein</fullName>
    </submittedName>
</protein>
<proteinExistence type="predicted"/>
<evidence type="ECO:0000313" key="1">
    <source>
        <dbReference type="EMBL" id="MCW4127823.1"/>
    </source>
</evidence>
<dbReference type="Proteomes" id="UP001209344">
    <property type="component" value="Unassembled WGS sequence"/>
</dbReference>
<reference evidence="1" key="1">
    <citation type="submission" date="2022-11" db="EMBL/GenBank/DDBJ databases">
        <title>Genomic repertoires linked with pathogenic potency of arthritogenic Prevotella copri isolated from the gut of rheumatoid arthritis patients.</title>
        <authorList>
            <person name="Nii T."/>
            <person name="Maeda Y."/>
            <person name="Motooka D."/>
            <person name="Naito M."/>
            <person name="Matsumoto Y."/>
            <person name="Ogawa T."/>
            <person name="Oguro-Igashira E."/>
            <person name="Kishikawa T."/>
            <person name="Yamashita M."/>
            <person name="Koizumi S."/>
            <person name="Kurakawa T."/>
            <person name="Okumura R."/>
            <person name="Kayama H."/>
            <person name="Murakami M."/>
            <person name="Sakaguchi T."/>
            <person name="Das B."/>
            <person name="Nakamura S."/>
            <person name="Okada Y."/>
            <person name="Kumanogoh A."/>
            <person name="Takeda K."/>
        </authorList>
    </citation>
    <scope>NUCLEOTIDE SEQUENCE</scope>
    <source>
        <strain evidence="1">F3-75</strain>
    </source>
</reference>
<evidence type="ECO:0000313" key="2">
    <source>
        <dbReference type="Proteomes" id="UP001209344"/>
    </source>
</evidence>
<gene>
    <name evidence="1" type="ORF">ONT16_06050</name>
</gene>